<dbReference type="InterPro" id="IPR026325">
    <property type="entry name" value="DUF932"/>
</dbReference>
<organism evidence="1 3">
    <name type="scientific">Flavobacterium hibernum</name>
    <dbReference type="NCBI Taxonomy" id="37752"/>
    <lineage>
        <taxon>Bacteria</taxon>
        <taxon>Pseudomonadati</taxon>
        <taxon>Bacteroidota</taxon>
        <taxon>Flavobacteriia</taxon>
        <taxon>Flavobacteriales</taxon>
        <taxon>Flavobacteriaceae</taxon>
        <taxon>Flavobacterium</taxon>
    </lineage>
</organism>
<name>A0A0D0F8R4_9FLAO</name>
<dbReference type="NCBIfam" id="TIGR03299">
    <property type="entry name" value="LGT_TIGR03299"/>
    <property type="match status" value="1"/>
</dbReference>
<dbReference type="AlphaFoldDB" id="A0A0D0F8R4"/>
<dbReference type="Proteomes" id="UP000032061">
    <property type="component" value="Unassembled WGS sequence"/>
</dbReference>
<evidence type="ECO:0000313" key="3">
    <source>
        <dbReference type="Proteomes" id="UP000032061"/>
    </source>
</evidence>
<dbReference type="Proteomes" id="UP000198302">
    <property type="component" value="Unassembled WGS sequence"/>
</dbReference>
<comment type="caution">
    <text evidence="1">The sequence shown here is derived from an EMBL/GenBank/DDBJ whole genome shotgun (WGS) entry which is preliminary data.</text>
</comment>
<dbReference type="InterPro" id="IPR017686">
    <property type="entry name" value="Phg/plasmid-like_prot"/>
</dbReference>
<evidence type="ECO:0000313" key="2">
    <source>
        <dbReference type="EMBL" id="OXA88111.1"/>
    </source>
</evidence>
<dbReference type="Pfam" id="PF06067">
    <property type="entry name" value="DUF932"/>
    <property type="match status" value="1"/>
</dbReference>
<dbReference type="RefSeq" id="WP_041516079.1">
    <property type="nucleotide sequence ID" value="NZ_JPRK01000003.1"/>
</dbReference>
<dbReference type="EMBL" id="MUGX01000011">
    <property type="protein sequence ID" value="OXA88111.1"/>
    <property type="molecule type" value="Genomic_DNA"/>
</dbReference>
<protein>
    <submittedName>
        <fullName evidence="1">Alpha/beta hydrolase</fullName>
    </submittedName>
</protein>
<proteinExistence type="predicted"/>
<keyword evidence="4" id="KW-1185">Reference proteome</keyword>
<dbReference type="EMBL" id="JPRK01000003">
    <property type="protein sequence ID" value="KIO54417.1"/>
    <property type="molecule type" value="Genomic_DNA"/>
</dbReference>
<accession>A0A0D0F8R4</accession>
<gene>
    <name evidence="2" type="ORF">B0A73_10060</name>
    <name evidence="1" type="ORF">IW18_02930</name>
</gene>
<evidence type="ECO:0000313" key="1">
    <source>
        <dbReference type="EMBL" id="KIO54417.1"/>
    </source>
</evidence>
<keyword evidence="1" id="KW-0378">Hydrolase</keyword>
<reference evidence="1 3" key="1">
    <citation type="submission" date="2015-01" db="EMBL/GenBank/DDBJ databases">
        <title>Genome of Flavobacterium hibernum DSM 12611.</title>
        <authorList>
            <person name="Stropko S.J."/>
            <person name="Pipes S.E."/>
            <person name="Newman J.D."/>
        </authorList>
    </citation>
    <scope>NUCLEOTIDE SEQUENCE [LARGE SCALE GENOMIC DNA]</scope>
    <source>
        <strain evidence="1 3">DSM 12611</strain>
    </source>
</reference>
<reference evidence="2 4" key="2">
    <citation type="submission" date="2016-11" db="EMBL/GenBank/DDBJ databases">
        <title>Whole genomes of Flavobacteriaceae.</title>
        <authorList>
            <person name="Stine C."/>
            <person name="Li C."/>
            <person name="Tadesse D."/>
        </authorList>
    </citation>
    <scope>NUCLEOTIDE SEQUENCE [LARGE SCALE GENOMIC DNA]</scope>
    <source>
        <strain evidence="2 4">ATCC 51468</strain>
    </source>
</reference>
<sequence length="353" mass="39219">MAHNINYNEKCGKHSFFSTKEKAWHNLGQIITDYPTSAEAITYAGLDYEVEKRKLFTAGSAEIILDNEIIHNNIEVPNYYSTVRTDNDAVLGVVGKDYQIVQNKDAFSFFDSIVGGDGILYETAGALGKGERIFITAKLPDYIRVGNDDLIEKYLFLTTSHDGSGSITAAFTPIRIVCNNTLNAAMNNKTNTVRIRHTSNAKQRLEQAHKVIGISDMLSAQMESIFNHWTKIPITDNEVKKLIQSALVPNKEVLKTIKEGKEDELSTCFTNMVDSAFEYAMSDPTQLMDTTKGTVFGAYNSLTGYFQNVRNYKNDEAKLTSLLMGGTGQIRTQSAFNLCVDFASKGSDALIFN</sequence>
<dbReference type="OrthoDB" id="576140at2"/>
<dbReference type="STRING" id="37752.IW18_02930"/>
<evidence type="ECO:0000313" key="4">
    <source>
        <dbReference type="Proteomes" id="UP000198302"/>
    </source>
</evidence>
<dbReference type="GO" id="GO:0016787">
    <property type="term" value="F:hydrolase activity"/>
    <property type="evidence" value="ECO:0007669"/>
    <property type="project" value="UniProtKB-KW"/>
</dbReference>